<name>A0A1M6MIE0_9FIRM</name>
<dbReference type="InterPro" id="IPR013783">
    <property type="entry name" value="Ig-like_fold"/>
</dbReference>
<evidence type="ECO:0000313" key="4">
    <source>
        <dbReference type="EMBL" id="SHJ83053.1"/>
    </source>
</evidence>
<feature type="compositionally biased region" description="Basic and acidic residues" evidence="1">
    <location>
        <begin position="89"/>
        <end position="103"/>
    </location>
</feature>
<feature type="compositionally biased region" description="Acidic residues" evidence="1">
    <location>
        <begin position="53"/>
        <end position="86"/>
    </location>
</feature>
<feature type="signal peptide" evidence="2">
    <location>
        <begin position="1"/>
        <end position="27"/>
    </location>
</feature>
<feature type="region of interest" description="Disordered" evidence="1">
    <location>
        <begin position="36"/>
        <end position="161"/>
    </location>
</feature>
<dbReference type="PROSITE" id="PS50853">
    <property type="entry name" value="FN3"/>
    <property type="match status" value="1"/>
</dbReference>
<feature type="chain" id="PRO_5009919525" description="Fibronectin type-III domain-containing protein" evidence="2">
    <location>
        <begin position="28"/>
        <end position="449"/>
    </location>
</feature>
<evidence type="ECO:0000313" key="5">
    <source>
        <dbReference type="Proteomes" id="UP000184301"/>
    </source>
</evidence>
<dbReference type="SUPFAM" id="SSF49265">
    <property type="entry name" value="Fibronectin type III"/>
    <property type="match status" value="1"/>
</dbReference>
<dbReference type="Gene3D" id="2.60.40.10">
    <property type="entry name" value="Immunoglobulins"/>
    <property type="match status" value="2"/>
</dbReference>
<dbReference type="RefSeq" id="WP_143160676.1">
    <property type="nucleotide sequence ID" value="NZ_FQZY01000018.1"/>
</dbReference>
<protein>
    <recommendedName>
        <fullName evidence="3">Fibronectin type-III domain-containing protein</fullName>
    </recommendedName>
</protein>
<evidence type="ECO:0000256" key="2">
    <source>
        <dbReference type="SAM" id="SignalP"/>
    </source>
</evidence>
<evidence type="ECO:0000256" key="1">
    <source>
        <dbReference type="SAM" id="MobiDB-lite"/>
    </source>
</evidence>
<keyword evidence="2" id="KW-0732">Signal</keyword>
<dbReference type="CDD" id="cd00063">
    <property type="entry name" value="FN3"/>
    <property type="match status" value="1"/>
</dbReference>
<dbReference type="AlphaFoldDB" id="A0A1M6MIE0"/>
<dbReference type="EMBL" id="FQZY01000018">
    <property type="protein sequence ID" value="SHJ83053.1"/>
    <property type="molecule type" value="Genomic_DNA"/>
</dbReference>
<dbReference type="InterPro" id="IPR036116">
    <property type="entry name" value="FN3_sf"/>
</dbReference>
<organism evidence="4 5">
    <name type="scientific">Hespellia stercorisuis DSM 15480</name>
    <dbReference type="NCBI Taxonomy" id="1121950"/>
    <lineage>
        <taxon>Bacteria</taxon>
        <taxon>Bacillati</taxon>
        <taxon>Bacillota</taxon>
        <taxon>Clostridia</taxon>
        <taxon>Lachnospirales</taxon>
        <taxon>Lachnospiraceae</taxon>
        <taxon>Hespellia</taxon>
    </lineage>
</organism>
<accession>A0A1M6MIE0</accession>
<dbReference type="OrthoDB" id="2068442at2"/>
<proteinExistence type="predicted"/>
<feature type="compositionally biased region" description="Basic and acidic residues" evidence="1">
    <location>
        <begin position="124"/>
        <end position="156"/>
    </location>
</feature>
<keyword evidence="5" id="KW-1185">Reference proteome</keyword>
<sequence>MKRVKKLILCMALILSMVFSEVMMVSAAETTTVPEVKAESADVAEDTITADSTMEEPTEEPTENPSEEPAENPSEEPAENPSEEPTENPSEKPAENPTEKPAEEPEETPDSEVVGEPAEEPEEDTVKTPTEEKTDKELAKESEEKTKTEDASKTELEVDPSGAVGNLPWVSNFKHVSSTGDTLRFTWTKASGVTGYRIYYWIYGRDQSTKKFKNVGDVSSATVKVPTAGQRYIVAIHAVKKSGSTTIVAESGKVLTNCPTVAPKITSVKCTSFYPSSHSAYFTASKRSSADSYQYEVYNYAGTRLLRATSSTNSFNVTSSKMKAGLFYSIRVRSITKINGADVYSSWSAKNYFSYEPDNVKRGKNVSGGFRISWSAVTGATGYKVYTSSSKDSGYKRIGTTSARLFDVKSVGGQALQKGQRCYTKIIAYKKVGNVTYNSTEMHYYYTVY</sequence>
<gene>
    <name evidence="4" type="ORF">SAMN02745243_01497</name>
</gene>
<reference evidence="4 5" key="1">
    <citation type="submission" date="2016-11" db="EMBL/GenBank/DDBJ databases">
        <authorList>
            <person name="Jaros S."/>
            <person name="Januszkiewicz K."/>
            <person name="Wedrychowicz H."/>
        </authorList>
    </citation>
    <scope>NUCLEOTIDE SEQUENCE [LARGE SCALE GENOMIC DNA]</scope>
    <source>
        <strain evidence="4 5">DSM 15480</strain>
    </source>
</reference>
<evidence type="ECO:0000259" key="3">
    <source>
        <dbReference type="PROSITE" id="PS50853"/>
    </source>
</evidence>
<dbReference type="STRING" id="1121950.SAMN02745243_01497"/>
<dbReference type="Proteomes" id="UP000184301">
    <property type="component" value="Unassembled WGS sequence"/>
</dbReference>
<dbReference type="InterPro" id="IPR003961">
    <property type="entry name" value="FN3_dom"/>
</dbReference>
<feature type="domain" description="Fibronectin type-III" evidence="3">
    <location>
        <begin position="169"/>
        <end position="260"/>
    </location>
</feature>